<reference evidence="4 5" key="1">
    <citation type="submission" date="2024-09" db="EMBL/GenBank/DDBJ databases">
        <authorList>
            <person name="Sun Q."/>
            <person name="Mori K."/>
        </authorList>
    </citation>
    <scope>NUCLEOTIDE SEQUENCE [LARGE SCALE GENOMIC DNA]</scope>
    <source>
        <strain evidence="4 5">JCM 3028</strain>
    </source>
</reference>
<dbReference type="InterPro" id="IPR002645">
    <property type="entry name" value="STAS_dom"/>
</dbReference>
<evidence type="ECO:0000256" key="2">
    <source>
        <dbReference type="RuleBase" id="RU003749"/>
    </source>
</evidence>
<dbReference type="Proteomes" id="UP001589610">
    <property type="component" value="Unassembled WGS sequence"/>
</dbReference>
<comment type="similarity">
    <text evidence="1 2">Belongs to the anti-sigma-factor antagonist family.</text>
</comment>
<protein>
    <recommendedName>
        <fullName evidence="2">Anti-sigma factor antagonist</fullName>
    </recommendedName>
</protein>
<proteinExistence type="inferred from homology"/>
<dbReference type="PANTHER" id="PTHR33495">
    <property type="entry name" value="ANTI-SIGMA FACTOR ANTAGONIST TM_1081-RELATED-RELATED"/>
    <property type="match status" value="1"/>
</dbReference>
<name>A0ABV5TI61_9ACTN</name>
<keyword evidence="5" id="KW-1185">Reference proteome</keyword>
<accession>A0ABV5TI61</accession>
<dbReference type="EMBL" id="JBHMBS010000007">
    <property type="protein sequence ID" value="MFB9677343.1"/>
    <property type="molecule type" value="Genomic_DNA"/>
</dbReference>
<organism evidence="4 5">
    <name type="scientific">Streptosporangium vulgare</name>
    <dbReference type="NCBI Taxonomy" id="46190"/>
    <lineage>
        <taxon>Bacteria</taxon>
        <taxon>Bacillati</taxon>
        <taxon>Actinomycetota</taxon>
        <taxon>Actinomycetes</taxon>
        <taxon>Streptosporangiales</taxon>
        <taxon>Streptosporangiaceae</taxon>
        <taxon>Streptosporangium</taxon>
    </lineage>
</organism>
<dbReference type="Pfam" id="PF01740">
    <property type="entry name" value="STAS"/>
    <property type="match status" value="1"/>
</dbReference>
<dbReference type="NCBIfam" id="TIGR00377">
    <property type="entry name" value="ant_ant_sig"/>
    <property type="match status" value="1"/>
</dbReference>
<dbReference type="InterPro" id="IPR036513">
    <property type="entry name" value="STAS_dom_sf"/>
</dbReference>
<dbReference type="PROSITE" id="PS50801">
    <property type="entry name" value="STAS"/>
    <property type="match status" value="1"/>
</dbReference>
<evidence type="ECO:0000256" key="1">
    <source>
        <dbReference type="ARBA" id="ARBA00009013"/>
    </source>
</evidence>
<dbReference type="PANTHER" id="PTHR33495:SF2">
    <property type="entry name" value="ANTI-SIGMA FACTOR ANTAGONIST TM_1081-RELATED"/>
    <property type="match status" value="1"/>
</dbReference>
<sequence length="114" mass="12241">MAFFTVSSSLLGTVFVVRALGELDYQHSPALRAEMDKAWAAETPSMVVADVAGLTFCDSTGVAELILALRRSRALGIRLALVGVHGTLERILTITGLRASFEVFTSVEEALQKT</sequence>
<dbReference type="RefSeq" id="WP_344744167.1">
    <property type="nucleotide sequence ID" value="NZ_BAAAWW010000040.1"/>
</dbReference>
<comment type="caution">
    <text evidence="4">The sequence shown here is derived from an EMBL/GenBank/DDBJ whole genome shotgun (WGS) entry which is preliminary data.</text>
</comment>
<dbReference type="InterPro" id="IPR003658">
    <property type="entry name" value="Anti-sigma_ant"/>
</dbReference>
<dbReference type="SUPFAM" id="SSF52091">
    <property type="entry name" value="SpoIIaa-like"/>
    <property type="match status" value="1"/>
</dbReference>
<evidence type="ECO:0000313" key="4">
    <source>
        <dbReference type="EMBL" id="MFB9677343.1"/>
    </source>
</evidence>
<feature type="domain" description="STAS" evidence="3">
    <location>
        <begin position="4"/>
        <end position="114"/>
    </location>
</feature>
<dbReference type="CDD" id="cd07043">
    <property type="entry name" value="STAS_anti-anti-sigma_factors"/>
    <property type="match status" value="1"/>
</dbReference>
<dbReference type="Gene3D" id="3.30.750.24">
    <property type="entry name" value="STAS domain"/>
    <property type="match status" value="1"/>
</dbReference>
<evidence type="ECO:0000259" key="3">
    <source>
        <dbReference type="PROSITE" id="PS50801"/>
    </source>
</evidence>
<evidence type="ECO:0000313" key="5">
    <source>
        <dbReference type="Proteomes" id="UP001589610"/>
    </source>
</evidence>
<gene>
    <name evidence="4" type="ORF">ACFFRH_17830</name>
</gene>